<feature type="transmembrane region" description="Helical" evidence="1">
    <location>
        <begin position="123"/>
        <end position="148"/>
    </location>
</feature>
<evidence type="ECO:0000256" key="1">
    <source>
        <dbReference type="SAM" id="Phobius"/>
    </source>
</evidence>
<feature type="transmembrane region" description="Helical" evidence="1">
    <location>
        <begin position="204"/>
        <end position="226"/>
    </location>
</feature>
<gene>
    <name evidence="2" type="ORF">PMAYCL1PPCAC_15829</name>
</gene>
<name>A0AAN5CJR0_9BILA</name>
<keyword evidence="1" id="KW-0812">Transmembrane</keyword>
<keyword evidence="1" id="KW-0472">Membrane</keyword>
<dbReference type="EMBL" id="BTRK01000004">
    <property type="protein sequence ID" value="GMR45634.1"/>
    <property type="molecule type" value="Genomic_DNA"/>
</dbReference>
<keyword evidence="3" id="KW-1185">Reference proteome</keyword>
<evidence type="ECO:0000313" key="2">
    <source>
        <dbReference type="EMBL" id="GMR45634.1"/>
    </source>
</evidence>
<feature type="transmembrane region" description="Helical" evidence="1">
    <location>
        <begin position="6"/>
        <end position="24"/>
    </location>
</feature>
<feature type="transmembrane region" description="Helical" evidence="1">
    <location>
        <begin position="55"/>
        <end position="78"/>
    </location>
</feature>
<protein>
    <recommendedName>
        <fullName evidence="4">G protein-coupled receptor</fullName>
    </recommendedName>
</protein>
<evidence type="ECO:0008006" key="4">
    <source>
        <dbReference type="Google" id="ProtNLM"/>
    </source>
</evidence>
<sequence>RWVISAFTTIHSHSFLILSFHFVYRYIAVAKLRNGTFSTITLSFRYQWMHLFRSAWFIGLLIFCLVFESIIWFCMLFFCWKTEPATFDELIPQIRDEFPTLTIDGVATAHYWKHDNSLRWRPFLGYLGFCTIMSIVLCIVVFCAVNIVHALRTIVKSQKAIALQRQLFYTLLAQVFSVPFVLMYSPVVLVITPTLMHASFDLPYRLMPTFFVPFPILDALVILIGVRDYR</sequence>
<feature type="transmembrane region" description="Helical" evidence="1">
    <location>
        <begin position="168"/>
        <end position="192"/>
    </location>
</feature>
<proteinExistence type="predicted"/>
<keyword evidence="1" id="KW-1133">Transmembrane helix</keyword>
<evidence type="ECO:0000313" key="3">
    <source>
        <dbReference type="Proteomes" id="UP001328107"/>
    </source>
</evidence>
<reference evidence="3" key="1">
    <citation type="submission" date="2022-10" db="EMBL/GenBank/DDBJ databases">
        <title>Genome assembly of Pristionchus species.</title>
        <authorList>
            <person name="Yoshida K."/>
            <person name="Sommer R.J."/>
        </authorList>
    </citation>
    <scope>NUCLEOTIDE SEQUENCE [LARGE SCALE GENOMIC DNA]</scope>
    <source>
        <strain evidence="3">RS5460</strain>
    </source>
</reference>
<accession>A0AAN5CJR0</accession>
<feature type="non-terminal residue" evidence="2">
    <location>
        <position position="230"/>
    </location>
</feature>
<dbReference type="PANTHER" id="PTHR22943:SF248">
    <property type="entry name" value="SEVEN TM RECEPTOR"/>
    <property type="match status" value="1"/>
</dbReference>
<dbReference type="Pfam" id="PF10326">
    <property type="entry name" value="7TM_GPCR_Str"/>
    <property type="match status" value="1"/>
</dbReference>
<organism evidence="2 3">
    <name type="scientific">Pristionchus mayeri</name>
    <dbReference type="NCBI Taxonomy" id="1317129"/>
    <lineage>
        <taxon>Eukaryota</taxon>
        <taxon>Metazoa</taxon>
        <taxon>Ecdysozoa</taxon>
        <taxon>Nematoda</taxon>
        <taxon>Chromadorea</taxon>
        <taxon>Rhabditida</taxon>
        <taxon>Rhabditina</taxon>
        <taxon>Diplogasteromorpha</taxon>
        <taxon>Diplogasteroidea</taxon>
        <taxon>Neodiplogasteridae</taxon>
        <taxon>Pristionchus</taxon>
    </lineage>
</organism>
<dbReference type="Proteomes" id="UP001328107">
    <property type="component" value="Unassembled WGS sequence"/>
</dbReference>
<feature type="non-terminal residue" evidence="2">
    <location>
        <position position="1"/>
    </location>
</feature>
<dbReference type="PANTHER" id="PTHR22943">
    <property type="entry name" value="7-TRANSMEMBRANE DOMAIN RECEPTOR C.ELEGANS"/>
    <property type="match status" value="1"/>
</dbReference>
<dbReference type="AlphaFoldDB" id="A0AAN5CJR0"/>
<dbReference type="InterPro" id="IPR019428">
    <property type="entry name" value="7TM_GPCR_serpentine_rcpt_Str"/>
</dbReference>
<comment type="caution">
    <text evidence="2">The sequence shown here is derived from an EMBL/GenBank/DDBJ whole genome shotgun (WGS) entry which is preliminary data.</text>
</comment>